<organism evidence="1">
    <name type="scientific">Akkermansia muciniphila</name>
    <dbReference type="NCBI Taxonomy" id="239935"/>
    <lineage>
        <taxon>Bacteria</taxon>
        <taxon>Pseudomonadati</taxon>
        <taxon>Verrucomicrobiota</taxon>
        <taxon>Verrucomicrobiia</taxon>
        <taxon>Verrucomicrobiales</taxon>
        <taxon>Akkermansiaceae</taxon>
        <taxon>Akkermansia</taxon>
    </lineage>
</organism>
<gene>
    <name evidence="1" type="ORF">AMLFYP55_02396</name>
</gene>
<dbReference type="EMBL" id="CACRSS010000004">
    <property type="protein sequence ID" value="VYS99260.1"/>
    <property type="molecule type" value="Genomic_DNA"/>
</dbReference>
<accession>A0A6N2T563</accession>
<sequence length="37" mass="4494">MHLKKYYVIKRLYGRNEEIEKRLGETLKDNLSEDVVL</sequence>
<protein>
    <submittedName>
        <fullName evidence="1">Uncharacterized protein</fullName>
    </submittedName>
</protein>
<dbReference type="AlphaFoldDB" id="A0A6N2T563"/>
<name>A0A6N2T563_9BACT</name>
<evidence type="ECO:0000313" key="1">
    <source>
        <dbReference type="EMBL" id="VYS99260.1"/>
    </source>
</evidence>
<reference evidence="1" key="1">
    <citation type="submission" date="2019-11" db="EMBL/GenBank/DDBJ databases">
        <authorList>
            <person name="Feng L."/>
        </authorList>
    </citation>
    <scope>NUCLEOTIDE SEQUENCE</scope>
    <source>
        <strain evidence="1">AMuciniphilaLFYP55</strain>
    </source>
</reference>
<proteinExistence type="predicted"/>